<protein>
    <recommendedName>
        <fullName evidence="3">DUF2846 domain-containing protein</fullName>
    </recommendedName>
</protein>
<evidence type="ECO:0000313" key="1">
    <source>
        <dbReference type="EMBL" id="RNA02500.1"/>
    </source>
</evidence>
<comment type="caution">
    <text evidence="1">The sequence shown here is derived from an EMBL/GenBank/DDBJ whole genome shotgun (WGS) entry which is preliminary data.</text>
</comment>
<dbReference type="EMBL" id="REGN01008855">
    <property type="protein sequence ID" value="RNA02500.1"/>
    <property type="molecule type" value="Genomic_DNA"/>
</dbReference>
<gene>
    <name evidence="1" type="ORF">BpHYR1_009825</name>
</gene>
<feature type="non-terminal residue" evidence="1">
    <location>
        <position position="1"/>
    </location>
</feature>
<evidence type="ECO:0000313" key="2">
    <source>
        <dbReference type="Proteomes" id="UP000276133"/>
    </source>
</evidence>
<organism evidence="1 2">
    <name type="scientific">Brachionus plicatilis</name>
    <name type="common">Marine rotifer</name>
    <name type="synonym">Brachionus muelleri</name>
    <dbReference type="NCBI Taxonomy" id="10195"/>
    <lineage>
        <taxon>Eukaryota</taxon>
        <taxon>Metazoa</taxon>
        <taxon>Spiralia</taxon>
        <taxon>Gnathifera</taxon>
        <taxon>Rotifera</taxon>
        <taxon>Eurotatoria</taxon>
        <taxon>Monogononta</taxon>
        <taxon>Pseudotrocha</taxon>
        <taxon>Ploima</taxon>
        <taxon>Brachionidae</taxon>
        <taxon>Brachionus</taxon>
    </lineage>
</organism>
<keyword evidence="2" id="KW-1185">Reference proteome</keyword>
<proteinExistence type="predicted"/>
<sequence length="179" mass="19932">GRRRRTAPCLYRSQRAERSEPGFLILGLKELQERKGGFGCLFSILASTMMLSGCAVKPIPSQPRNSYSWYGSEQGEGAAVKTVRGIKVWSVDGQRIASILEVMTGKAFDALKLAPGRHSMIATVDGRDMRIGAVNYEAGHEYLIDMLKVGDRTYYWVEDTTSGKIVYGKKKTVEEFLKD</sequence>
<reference evidence="1 2" key="1">
    <citation type="journal article" date="2018" name="Sci. Rep.">
        <title>Genomic signatures of local adaptation to the degree of environmental predictability in rotifers.</title>
        <authorList>
            <person name="Franch-Gras L."/>
            <person name="Hahn C."/>
            <person name="Garcia-Roger E.M."/>
            <person name="Carmona M.J."/>
            <person name="Serra M."/>
            <person name="Gomez A."/>
        </authorList>
    </citation>
    <scope>NUCLEOTIDE SEQUENCE [LARGE SCALE GENOMIC DNA]</scope>
    <source>
        <strain evidence="1">HYR1</strain>
    </source>
</reference>
<dbReference type="Proteomes" id="UP000276133">
    <property type="component" value="Unassembled WGS sequence"/>
</dbReference>
<dbReference type="AlphaFoldDB" id="A0A3M7PTV0"/>
<accession>A0A3M7PTV0</accession>
<evidence type="ECO:0008006" key="3">
    <source>
        <dbReference type="Google" id="ProtNLM"/>
    </source>
</evidence>
<name>A0A3M7PTV0_BRAPC</name>